<gene>
    <name evidence="1" type="ORF">MERR_LOCUS8913</name>
</gene>
<dbReference type="AlphaFoldDB" id="A0A6D2I4C3"/>
<proteinExistence type="predicted"/>
<comment type="caution">
    <text evidence="1">The sequence shown here is derived from an EMBL/GenBank/DDBJ whole genome shotgun (WGS) entry which is preliminary data.</text>
</comment>
<evidence type="ECO:0000313" key="1">
    <source>
        <dbReference type="EMBL" id="CAA7021678.1"/>
    </source>
</evidence>
<name>A0A6D2I4C3_9BRAS</name>
<reference evidence="1" key="1">
    <citation type="submission" date="2020-01" db="EMBL/GenBank/DDBJ databases">
        <authorList>
            <person name="Mishra B."/>
        </authorList>
    </citation>
    <scope>NUCLEOTIDE SEQUENCE [LARGE SCALE GENOMIC DNA]</scope>
</reference>
<evidence type="ECO:0000313" key="2">
    <source>
        <dbReference type="Proteomes" id="UP000467841"/>
    </source>
</evidence>
<accession>A0A6D2I4C3</accession>
<dbReference type="Proteomes" id="UP000467841">
    <property type="component" value="Unassembled WGS sequence"/>
</dbReference>
<protein>
    <submittedName>
        <fullName evidence="1">Uncharacterized protein</fullName>
    </submittedName>
</protein>
<organism evidence="1 2">
    <name type="scientific">Microthlaspi erraticum</name>
    <dbReference type="NCBI Taxonomy" id="1685480"/>
    <lineage>
        <taxon>Eukaryota</taxon>
        <taxon>Viridiplantae</taxon>
        <taxon>Streptophyta</taxon>
        <taxon>Embryophyta</taxon>
        <taxon>Tracheophyta</taxon>
        <taxon>Spermatophyta</taxon>
        <taxon>Magnoliopsida</taxon>
        <taxon>eudicotyledons</taxon>
        <taxon>Gunneridae</taxon>
        <taxon>Pentapetalae</taxon>
        <taxon>rosids</taxon>
        <taxon>malvids</taxon>
        <taxon>Brassicales</taxon>
        <taxon>Brassicaceae</taxon>
        <taxon>Coluteocarpeae</taxon>
        <taxon>Microthlaspi</taxon>
    </lineage>
</organism>
<keyword evidence="2" id="KW-1185">Reference proteome</keyword>
<sequence>MIDVCEGTIELNLGKDLKMKFDIKDTMRKPTIEGQLFYIEEMDQLADELLEEVSLEDHLQVALTMDQSEGYLHSETEEYSRLLDTFRPVPNIFCIEELDEPLCEVLAVSSTENSIESGNEQASSIELDIGCKEQAQGDWSELKAPKVDLKPLPKGLRYFGELWSQLGLWSVGDVKAESNQDVNQDQETRFSPCKLSLTKKGVDFSQDISRLSETPSFEA</sequence>
<dbReference type="EMBL" id="CACVBM020000643">
    <property type="protein sequence ID" value="CAA7021678.1"/>
    <property type="molecule type" value="Genomic_DNA"/>
</dbReference>